<dbReference type="PANTHER" id="PTHR12398:SF20">
    <property type="entry name" value="PROTEIN PHOSPHATASE 1 REGULATORY INHIBITOR SUBUNIT 2"/>
    <property type="match status" value="1"/>
</dbReference>
<dbReference type="EMBL" id="JAODUP010000729">
    <property type="protein sequence ID" value="KAK2144813.1"/>
    <property type="molecule type" value="Genomic_DNA"/>
</dbReference>
<feature type="region of interest" description="Disordered" evidence="2">
    <location>
        <begin position="24"/>
        <end position="99"/>
    </location>
</feature>
<dbReference type="GO" id="GO:0009966">
    <property type="term" value="P:regulation of signal transduction"/>
    <property type="evidence" value="ECO:0007669"/>
    <property type="project" value="InterPro"/>
</dbReference>
<dbReference type="AlphaFoldDB" id="A0AAD9J1Y3"/>
<evidence type="ECO:0000313" key="3">
    <source>
        <dbReference type="EMBL" id="KAK2144813.1"/>
    </source>
</evidence>
<dbReference type="InterPro" id="IPR007062">
    <property type="entry name" value="PPI-2"/>
</dbReference>
<sequence>MFPSISGNKQAKWDEMNILATYHPQDKDYGHDKIDEPPTPYQAMEAEDDMEESKPDEAGLDPHCLADRLANTEEAKVFTEPDEESSEEDESETEEQRAKRKLFEQKRKLHYNEFQAVKLARQLLEEEDDDEGEGEYGGKREESSSESKADSST</sequence>
<evidence type="ECO:0008006" key="5">
    <source>
        <dbReference type="Google" id="ProtNLM"/>
    </source>
</evidence>
<dbReference type="GO" id="GO:0004864">
    <property type="term" value="F:protein phosphatase inhibitor activity"/>
    <property type="evidence" value="ECO:0007669"/>
    <property type="project" value="InterPro"/>
</dbReference>
<name>A0AAD9J1Y3_9ANNE</name>
<feature type="compositionally biased region" description="Basic and acidic residues" evidence="2">
    <location>
        <begin position="136"/>
        <end position="153"/>
    </location>
</feature>
<protein>
    <recommendedName>
        <fullName evidence="5">Protein phosphatase inhibitor 2</fullName>
    </recommendedName>
</protein>
<comment type="similarity">
    <text evidence="1">Belongs to the protein phosphatase inhibitor 2 family.</text>
</comment>
<organism evidence="3 4">
    <name type="scientific">Paralvinella palmiformis</name>
    <dbReference type="NCBI Taxonomy" id="53620"/>
    <lineage>
        <taxon>Eukaryota</taxon>
        <taxon>Metazoa</taxon>
        <taxon>Spiralia</taxon>
        <taxon>Lophotrochozoa</taxon>
        <taxon>Annelida</taxon>
        <taxon>Polychaeta</taxon>
        <taxon>Sedentaria</taxon>
        <taxon>Canalipalpata</taxon>
        <taxon>Terebellida</taxon>
        <taxon>Terebelliformia</taxon>
        <taxon>Alvinellidae</taxon>
        <taxon>Paralvinella</taxon>
    </lineage>
</organism>
<evidence type="ECO:0000313" key="4">
    <source>
        <dbReference type="Proteomes" id="UP001208570"/>
    </source>
</evidence>
<feature type="region of interest" description="Disordered" evidence="2">
    <location>
        <begin position="122"/>
        <end position="153"/>
    </location>
</feature>
<feature type="compositionally biased region" description="Acidic residues" evidence="2">
    <location>
        <begin position="80"/>
        <end position="93"/>
    </location>
</feature>
<reference evidence="3" key="1">
    <citation type="journal article" date="2023" name="Mol. Biol. Evol.">
        <title>Third-Generation Sequencing Reveals the Adaptive Role of the Epigenome in Three Deep-Sea Polychaetes.</title>
        <authorList>
            <person name="Perez M."/>
            <person name="Aroh O."/>
            <person name="Sun Y."/>
            <person name="Lan Y."/>
            <person name="Juniper S.K."/>
            <person name="Young C.R."/>
            <person name="Angers B."/>
            <person name="Qian P.Y."/>
        </authorList>
    </citation>
    <scope>NUCLEOTIDE SEQUENCE</scope>
    <source>
        <strain evidence="3">P08H-3</strain>
    </source>
</reference>
<evidence type="ECO:0000256" key="1">
    <source>
        <dbReference type="ARBA" id="ARBA00005472"/>
    </source>
</evidence>
<comment type="caution">
    <text evidence="3">The sequence shown here is derived from an EMBL/GenBank/DDBJ whole genome shotgun (WGS) entry which is preliminary data.</text>
</comment>
<dbReference type="PANTHER" id="PTHR12398">
    <property type="entry name" value="PROTEIN PHOSPHATASE INHIBITOR"/>
    <property type="match status" value="1"/>
</dbReference>
<dbReference type="Proteomes" id="UP001208570">
    <property type="component" value="Unassembled WGS sequence"/>
</dbReference>
<feature type="compositionally biased region" description="Acidic residues" evidence="2">
    <location>
        <begin position="125"/>
        <end position="134"/>
    </location>
</feature>
<dbReference type="Pfam" id="PF04979">
    <property type="entry name" value="IPP-2"/>
    <property type="match status" value="1"/>
</dbReference>
<proteinExistence type="inferred from homology"/>
<evidence type="ECO:0000256" key="2">
    <source>
        <dbReference type="SAM" id="MobiDB-lite"/>
    </source>
</evidence>
<feature type="compositionally biased region" description="Basic and acidic residues" evidence="2">
    <location>
        <begin position="24"/>
        <end position="36"/>
    </location>
</feature>
<keyword evidence="4" id="KW-1185">Reference proteome</keyword>
<dbReference type="Gene3D" id="6.10.250.1050">
    <property type="match status" value="2"/>
</dbReference>
<feature type="compositionally biased region" description="Basic and acidic residues" evidence="2">
    <location>
        <begin position="64"/>
        <end position="79"/>
    </location>
</feature>
<accession>A0AAD9J1Y3</accession>
<gene>
    <name evidence="3" type="ORF">LSH36_729g02042</name>
</gene>